<dbReference type="Gene3D" id="2.30.30.100">
    <property type="match status" value="1"/>
</dbReference>
<dbReference type="EMBL" id="JAAAID010000954">
    <property type="protein sequence ID" value="KAG0012649.1"/>
    <property type="molecule type" value="Genomic_DNA"/>
</dbReference>
<sequence length="85" mass="9673">MTTDWTEQQIAINLRKRSLMFWLAASKEQPECSIVIPDSKPVKGSFIAMDTQEHRIRVSALQTLLGTYDQVVLRGRDVDVLELAL</sequence>
<dbReference type="GO" id="GO:0034719">
    <property type="term" value="C:SMN-Sm protein complex"/>
    <property type="evidence" value="ECO:0007669"/>
    <property type="project" value="InterPro"/>
</dbReference>
<dbReference type="InterPro" id="IPR020338">
    <property type="entry name" value="SMN_gemin7"/>
</dbReference>
<accession>A0A9P6SYX5</accession>
<proteinExistence type="predicted"/>
<gene>
    <name evidence="1" type="ORF">BGZ80_011609</name>
</gene>
<protein>
    <submittedName>
        <fullName evidence="1">Uncharacterized protein</fullName>
    </submittedName>
</protein>
<evidence type="ECO:0000313" key="1">
    <source>
        <dbReference type="EMBL" id="KAG0012649.1"/>
    </source>
</evidence>
<dbReference type="Pfam" id="PF11095">
    <property type="entry name" value="Gemin7"/>
    <property type="match status" value="1"/>
</dbReference>
<dbReference type="Proteomes" id="UP000703661">
    <property type="component" value="Unassembled WGS sequence"/>
</dbReference>
<comment type="caution">
    <text evidence="1">The sequence shown here is derived from an EMBL/GenBank/DDBJ whole genome shotgun (WGS) entry which is preliminary data.</text>
</comment>
<name>A0A9P6SYX5_9FUNG</name>
<dbReference type="AlphaFoldDB" id="A0A9P6SYX5"/>
<evidence type="ECO:0000313" key="2">
    <source>
        <dbReference type="Proteomes" id="UP000703661"/>
    </source>
</evidence>
<keyword evidence="2" id="KW-1185">Reference proteome</keyword>
<organism evidence="1 2">
    <name type="scientific">Entomortierella chlamydospora</name>
    <dbReference type="NCBI Taxonomy" id="101097"/>
    <lineage>
        <taxon>Eukaryota</taxon>
        <taxon>Fungi</taxon>
        <taxon>Fungi incertae sedis</taxon>
        <taxon>Mucoromycota</taxon>
        <taxon>Mortierellomycotina</taxon>
        <taxon>Mortierellomycetes</taxon>
        <taxon>Mortierellales</taxon>
        <taxon>Mortierellaceae</taxon>
        <taxon>Entomortierella</taxon>
    </lineage>
</organism>
<reference evidence="1" key="1">
    <citation type="journal article" date="2020" name="Fungal Divers.">
        <title>Resolving the Mortierellaceae phylogeny through synthesis of multi-gene phylogenetics and phylogenomics.</title>
        <authorList>
            <person name="Vandepol N."/>
            <person name="Liber J."/>
            <person name="Desiro A."/>
            <person name="Na H."/>
            <person name="Kennedy M."/>
            <person name="Barry K."/>
            <person name="Grigoriev I.V."/>
            <person name="Miller A.N."/>
            <person name="O'Donnell K."/>
            <person name="Stajich J.E."/>
            <person name="Bonito G."/>
        </authorList>
    </citation>
    <scope>NUCLEOTIDE SEQUENCE</scope>
    <source>
        <strain evidence="1">NRRL 2769</strain>
    </source>
</reference>